<evidence type="ECO:0000313" key="1">
    <source>
        <dbReference type="EMBL" id="MVO98799.1"/>
    </source>
</evidence>
<dbReference type="EMBL" id="RHLK01000002">
    <property type="protein sequence ID" value="MVO98799.1"/>
    <property type="molecule type" value="Genomic_DNA"/>
</dbReference>
<reference evidence="1 2" key="1">
    <citation type="journal article" date="2019" name="Microorganisms">
        <title>Paenibacillus lutrae sp. nov., A Chitinolytic Species Isolated from A River Otter in Castril Natural Park, Granada, Spain.</title>
        <authorList>
            <person name="Rodriguez M."/>
            <person name="Reina J.C."/>
            <person name="Bejar V."/>
            <person name="Llamas I."/>
        </authorList>
    </citation>
    <scope>NUCLEOTIDE SEQUENCE [LARGE SCALE GENOMIC DNA]</scope>
    <source>
        <strain evidence="1 2">N10</strain>
    </source>
</reference>
<evidence type="ECO:0000313" key="2">
    <source>
        <dbReference type="Proteomes" id="UP000490800"/>
    </source>
</evidence>
<comment type="caution">
    <text evidence="1">The sequence shown here is derived from an EMBL/GenBank/DDBJ whole genome shotgun (WGS) entry which is preliminary data.</text>
</comment>
<dbReference type="Proteomes" id="UP000490800">
    <property type="component" value="Unassembled WGS sequence"/>
</dbReference>
<proteinExistence type="predicted"/>
<accession>A0A7X3FFP8</accession>
<organism evidence="1 2">
    <name type="scientific">Paenibacillus lutrae</name>
    <dbReference type="NCBI Taxonomy" id="2078573"/>
    <lineage>
        <taxon>Bacteria</taxon>
        <taxon>Bacillati</taxon>
        <taxon>Bacillota</taxon>
        <taxon>Bacilli</taxon>
        <taxon>Bacillales</taxon>
        <taxon>Paenibacillaceae</taxon>
        <taxon>Paenibacillus</taxon>
    </lineage>
</organism>
<protein>
    <submittedName>
        <fullName evidence="1">Uncharacterized protein</fullName>
    </submittedName>
</protein>
<keyword evidence="2" id="KW-1185">Reference proteome</keyword>
<dbReference type="RefSeq" id="WP_166541824.1">
    <property type="nucleotide sequence ID" value="NZ_RHLK01000002.1"/>
</dbReference>
<gene>
    <name evidence="1" type="ORF">EDM21_04565</name>
</gene>
<sequence length="119" mass="13889">MNVEMDLYKDWIETVREIFRGSGAPLPPDLTDAEVGREYYCQTSPSEEAAEERREANEERIRQLQQTLLDNMDSVVIPDIRAKTNYTGSHYRFRWVYSQGEHIVEECSQYRITLGPSPD</sequence>
<dbReference type="AlphaFoldDB" id="A0A7X3FFP8"/>
<name>A0A7X3FFP8_9BACL</name>